<dbReference type="InterPro" id="IPR023614">
    <property type="entry name" value="Porin_dom_sf"/>
</dbReference>
<dbReference type="Proteomes" id="UP000503640">
    <property type="component" value="Unassembled WGS sequence"/>
</dbReference>
<evidence type="ECO:0000313" key="2">
    <source>
        <dbReference type="EMBL" id="GEJ56500.1"/>
    </source>
</evidence>
<reference evidence="3" key="1">
    <citation type="journal article" date="2020" name="Appl. Environ. Microbiol.">
        <title>Diazotrophic Anaeromyxobacter Isolates from Soils.</title>
        <authorList>
            <person name="Masuda Y."/>
            <person name="Yamanaka H."/>
            <person name="Xu Z.X."/>
            <person name="Shiratori Y."/>
            <person name="Aono T."/>
            <person name="Amachi S."/>
            <person name="Senoo K."/>
            <person name="Itoh H."/>
        </authorList>
    </citation>
    <scope>NUCLEOTIDE SEQUENCE [LARGE SCALE GENOMIC DNA]</scope>
    <source>
        <strain evidence="3">R267</strain>
    </source>
</reference>
<feature type="signal peptide" evidence="1">
    <location>
        <begin position="1"/>
        <end position="27"/>
    </location>
</feature>
<protein>
    <submittedName>
        <fullName evidence="2">Uncharacterized protein</fullName>
    </submittedName>
</protein>
<organism evidence="2 3">
    <name type="scientific">Anaeromyxobacter diazotrophicus</name>
    <dbReference type="NCBI Taxonomy" id="2590199"/>
    <lineage>
        <taxon>Bacteria</taxon>
        <taxon>Pseudomonadati</taxon>
        <taxon>Myxococcota</taxon>
        <taxon>Myxococcia</taxon>
        <taxon>Myxococcales</taxon>
        <taxon>Cystobacterineae</taxon>
        <taxon>Anaeromyxobacteraceae</taxon>
        <taxon>Anaeromyxobacter</taxon>
    </lineage>
</organism>
<gene>
    <name evidence="2" type="ORF">AMYX_12410</name>
</gene>
<sequence>MTERLLLRAAAAALLGLALLAAAPAGARSTVNVSGSIYVDQWWLSKKAASDRTVGTITPDGALKVSVDVHDELAISAKACFSCHGIEMEHFSLDYTPKAYFNVSAGRVVVPFGEYANRVDPSSHRTVSAPLIFDMGRIPYGDRTGWNLGVVPAPYVDTGVVVYGQTWIGERVQVWYGGYGVAGLRGSNDVDFASMRSSYYADNNRVPSGGARLALTWSQQDPSFVIGDVSLGGSFTGGRYDQAGTLGYKAWGVDAQTRIGPCVVRAEYAARRTDVDRSAAGYRFDVIDPYFDKRGWYAELEHPLGKWVGAVYRVERMERLGIPVPGTLPVIGPEASIKRYTAGLMITPAASLYLKASYEYWEMTGIGAIHSTHAGIGGSF</sequence>
<keyword evidence="1" id="KW-0732">Signal</keyword>
<dbReference type="RefSeq" id="WP_176064018.1">
    <property type="nucleotide sequence ID" value="NZ_BJTG01000003.1"/>
</dbReference>
<accession>A0A7I9VK29</accession>
<proteinExistence type="predicted"/>
<dbReference type="Gene3D" id="2.40.160.10">
    <property type="entry name" value="Porin"/>
    <property type="match status" value="1"/>
</dbReference>
<name>A0A7I9VK29_9BACT</name>
<evidence type="ECO:0000313" key="3">
    <source>
        <dbReference type="Proteomes" id="UP000503640"/>
    </source>
</evidence>
<dbReference type="EMBL" id="BJTG01000003">
    <property type="protein sequence ID" value="GEJ56500.1"/>
    <property type="molecule type" value="Genomic_DNA"/>
</dbReference>
<evidence type="ECO:0000256" key="1">
    <source>
        <dbReference type="SAM" id="SignalP"/>
    </source>
</evidence>
<dbReference type="AlphaFoldDB" id="A0A7I9VK29"/>
<comment type="caution">
    <text evidence="2">The sequence shown here is derived from an EMBL/GenBank/DDBJ whole genome shotgun (WGS) entry which is preliminary data.</text>
</comment>
<feature type="chain" id="PRO_5029889377" evidence="1">
    <location>
        <begin position="28"/>
        <end position="380"/>
    </location>
</feature>
<keyword evidence="3" id="KW-1185">Reference proteome</keyword>
<dbReference type="SUPFAM" id="SSF56935">
    <property type="entry name" value="Porins"/>
    <property type="match status" value="1"/>
</dbReference>